<proteinExistence type="predicted"/>
<protein>
    <submittedName>
        <fullName evidence="1">Uncharacterized protein</fullName>
    </submittedName>
</protein>
<dbReference type="Proteomes" id="UP000785759">
    <property type="component" value="Unassembled WGS sequence"/>
</dbReference>
<evidence type="ECO:0000313" key="2">
    <source>
        <dbReference type="Proteomes" id="UP000785759"/>
    </source>
</evidence>
<comment type="caution">
    <text evidence="1">The sequence shown here is derived from an EMBL/GenBank/DDBJ whole genome shotgun (WGS) entry which is preliminary data.</text>
</comment>
<evidence type="ECO:0000313" key="1">
    <source>
        <dbReference type="EMBL" id="TOZ05664.1"/>
    </source>
</evidence>
<dbReference type="EMBL" id="QFDK01000002">
    <property type="protein sequence ID" value="TOZ05664.1"/>
    <property type="molecule type" value="Genomic_DNA"/>
</dbReference>
<dbReference type="RefSeq" id="WP_139988702.1">
    <property type="nucleotide sequence ID" value="NZ_QFDK01000002.1"/>
</dbReference>
<accession>A0AAJ5FII8</accession>
<sequence>MKGLESLQDLPNGIADIGLKASAGVSLSPLKNLKVSSFSLEQNGMHDMDNSDYDALNSLNFVRPESNDNQISLFGEDGENHEPNYKGLVNDDLIKLAPFFNHAYEANKTINNFDFNLSQQRLTDFSFFNSGQIKNTELIAVDEYQVFTDKIQIDPEGFTENTEVKVPTQVKGMDGEPIQTSTDIWNARTSQWDAIKKQGTTTLATGLVSTDKWIIVANQLAHGYPETIKYANGNSLRVAGTQYYPIS</sequence>
<reference evidence="1" key="1">
    <citation type="submission" date="2018-05" db="EMBL/GenBank/DDBJ databases">
        <title>Genome Comparison of Lactic Acid Bacteria Isolated from non-Wheat Sourdough.</title>
        <authorList>
            <person name="Rice T."/>
            <person name="Axel C."/>
            <person name="Lynch K.M."/>
            <person name="Benz C."/>
            <person name="Arendt E.K."/>
            <person name="Coffey A."/>
        </authorList>
    </citation>
    <scope>NUCLEOTIDE SEQUENCE</scope>
    <source>
        <strain evidence="1">TR055</strain>
    </source>
</reference>
<gene>
    <name evidence="1" type="ORF">DIS17_03130</name>
</gene>
<name>A0AAJ5FII8_LEVBR</name>
<dbReference type="AlphaFoldDB" id="A0AAJ5FII8"/>
<organism evidence="1 2">
    <name type="scientific">Levilactobacillus brevis</name>
    <name type="common">Lactobacillus brevis</name>
    <dbReference type="NCBI Taxonomy" id="1580"/>
    <lineage>
        <taxon>Bacteria</taxon>
        <taxon>Bacillati</taxon>
        <taxon>Bacillota</taxon>
        <taxon>Bacilli</taxon>
        <taxon>Lactobacillales</taxon>
        <taxon>Lactobacillaceae</taxon>
        <taxon>Levilactobacillus</taxon>
    </lineage>
</organism>